<dbReference type="EMBL" id="JACPHQ010000032">
    <property type="protein sequence ID" value="MBI2466066.1"/>
    <property type="molecule type" value="Genomic_DNA"/>
</dbReference>
<sequence>MENKLKPFSKKAKSLKLGEYEHYKGNKYKVLSVARHSETLEELVVYQALYNDHSIWVRPLDMFLEKVKIDGKIIPRFKHINSKNVKKTEEWTQNFIKRYRKDLEALARK</sequence>
<gene>
    <name evidence="2" type="ORF">HYT38_00865</name>
    <name evidence="3" type="ORF">HYV66_02470</name>
</gene>
<dbReference type="Proteomes" id="UP000786662">
    <property type="component" value="Unassembled WGS sequence"/>
</dbReference>
<dbReference type="InterPro" id="IPR023387">
    <property type="entry name" value="DUF1653-like_dom"/>
</dbReference>
<evidence type="ECO:0000313" key="3">
    <source>
        <dbReference type="EMBL" id="MBI2466066.1"/>
    </source>
</evidence>
<reference evidence="3" key="1">
    <citation type="submission" date="2020-07" db="EMBL/GenBank/DDBJ databases">
        <title>Huge and variable diversity of episymbiotic CPR bacteria and DPANN archaea in groundwater ecosystems.</title>
        <authorList>
            <person name="He C.Y."/>
            <person name="Keren R."/>
            <person name="Whittaker M."/>
            <person name="Farag I.F."/>
            <person name="Doudna J."/>
            <person name="Cate J.H.D."/>
            <person name="Banfield J.F."/>
        </authorList>
    </citation>
    <scope>NUCLEOTIDE SEQUENCE</scope>
    <source>
        <strain evidence="2">NC_groundwater_191_Ag_S-0.1um_45_8</strain>
        <strain evidence="3">NC_groundwater_418_Ag_B-0.1um_45_10</strain>
    </source>
</reference>
<dbReference type="EMBL" id="JACOYY010000029">
    <property type="protein sequence ID" value="MBI2052216.1"/>
    <property type="molecule type" value="Genomic_DNA"/>
</dbReference>
<evidence type="ECO:0000313" key="4">
    <source>
        <dbReference type="Proteomes" id="UP000709672"/>
    </source>
</evidence>
<dbReference type="Proteomes" id="UP000709672">
    <property type="component" value="Unassembled WGS sequence"/>
</dbReference>
<proteinExistence type="predicted"/>
<evidence type="ECO:0000259" key="1">
    <source>
        <dbReference type="Pfam" id="PF07866"/>
    </source>
</evidence>
<name>A0A932DSA6_9BACT</name>
<dbReference type="Gene3D" id="2.30.30.320">
    <property type="entry name" value="DUF1653-like domain"/>
    <property type="match status" value="1"/>
</dbReference>
<organism evidence="3 4">
    <name type="scientific">Candidatus Sungiibacteriota bacterium</name>
    <dbReference type="NCBI Taxonomy" id="2750080"/>
    <lineage>
        <taxon>Bacteria</taxon>
        <taxon>Candidatus Sungiibacteriota</taxon>
    </lineage>
</organism>
<dbReference type="AlphaFoldDB" id="A0A932DSA6"/>
<feature type="domain" description="DUF1653" evidence="1">
    <location>
        <begin position="18"/>
        <end position="78"/>
    </location>
</feature>
<protein>
    <submittedName>
        <fullName evidence="3">DUF1653 domain-containing protein</fullName>
    </submittedName>
</protein>
<dbReference type="Pfam" id="PF07866">
    <property type="entry name" value="DUF1653"/>
    <property type="match status" value="1"/>
</dbReference>
<accession>A0A932DSA6</accession>
<dbReference type="InterPro" id="IPR037135">
    <property type="entry name" value="DUF1653-like_dom_sf"/>
</dbReference>
<evidence type="ECO:0000313" key="2">
    <source>
        <dbReference type="EMBL" id="MBI2052216.1"/>
    </source>
</evidence>
<comment type="caution">
    <text evidence="3">The sequence shown here is derived from an EMBL/GenBank/DDBJ whole genome shotgun (WGS) entry which is preliminary data.</text>
</comment>